<evidence type="ECO:0000256" key="1">
    <source>
        <dbReference type="ARBA" id="ARBA00004370"/>
    </source>
</evidence>
<reference evidence="12 13" key="1">
    <citation type="submission" date="2018-06" db="EMBL/GenBank/DDBJ databases">
        <title>The Genome of Cuscuta australis (Dodder) Provides Insight into the Evolution of Plant Parasitism.</title>
        <authorList>
            <person name="Liu H."/>
        </authorList>
    </citation>
    <scope>NUCLEOTIDE SEQUENCE [LARGE SCALE GENOMIC DNA]</scope>
    <source>
        <strain evidence="13">cv. Yunnan</strain>
        <tissue evidence="12">Vines</tissue>
    </source>
</reference>
<dbReference type="EMBL" id="NQVE01000060">
    <property type="protein sequence ID" value="RAL50395.1"/>
    <property type="molecule type" value="Genomic_DNA"/>
</dbReference>
<dbReference type="GO" id="GO:0008270">
    <property type="term" value="F:zinc ion binding"/>
    <property type="evidence" value="ECO:0007669"/>
    <property type="project" value="UniProtKB-KW"/>
</dbReference>
<evidence type="ECO:0000256" key="8">
    <source>
        <dbReference type="ARBA" id="ARBA00024209"/>
    </source>
</evidence>
<dbReference type="SUPFAM" id="SSF57850">
    <property type="entry name" value="RING/U-box"/>
    <property type="match status" value="1"/>
</dbReference>
<dbReference type="PANTHER" id="PTHR46539:SF1">
    <property type="entry name" value="E3 UBIQUITIN-PROTEIN LIGASE ATL42"/>
    <property type="match status" value="1"/>
</dbReference>
<dbReference type="AlphaFoldDB" id="A0A328DXD2"/>
<gene>
    <name evidence="12" type="ORF">DM860_016862</name>
</gene>
<dbReference type="PROSITE" id="PS50089">
    <property type="entry name" value="ZF_RING_2"/>
    <property type="match status" value="1"/>
</dbReference>
<dbReference type="PANTHER" id="PTHR46539">
    <property type="entry name" value="E3 UBIQUITIN-PROTEIN LIGASE ATL42"/>
    <property type="match status" value="1"/>
</dbReference>
<sequence length="132" mass="14703">MSKLEFSIVFLFISVIIWAILFFALFCAFIAFHRWMSGWVAGPAYRGLSRGVLDSLPVVSFAAEHARKFSECPICLTEYSAGEKLRVLPVCCHGFHARCVDVWLVSRASCPSCRRLVVAPAEGLALHKELPV</sequence>
<evidence type="ECO:0000256" key="6">
    <source>
        <dbReference type="ARBA" id="ARBA00022989"/>
    </source>
</evidence>
<comment type="caution">
    <text evidence="12">The sequence shown here is derived from an EMBL/GenBank/DDBJ whole genome shotgun (WGS) entry which is preliminary data.</text>
</comment>
<dbReference type="Proteomes" id="UP000249390">
    <property type="component" value="Unassembled WGS sequence"/>
</dbReference>
<keyword evidence="13" id="KW-1185">Reference proteome</keyword>
<evidence type="ECO:0000313" key="13">
    <source>
        <dbReference type="Proteomes" id="UP000249390"/>
    </source>
</evidence>
<accession>A0A328DXD2</accession>
<dbReference type="InterPro" id="IPR001841">
    <property type="entry name" value="Znf_RING"/>
</dbReference>
<evidence type="ECO:0000256" key="10">
    <source>
        <dbReference type="SAM" id="Phobius"/>
    </source>
</evidence>
<keyword evidence="6 10" id="KW-1133">Transmembrane helix</keyword>
<keyword evidence="4 9" id="KW-0863">Zinc-finger</keyword>
<evidence type="ECO:0000256" key="7">
    <source>
        <dbReference type="ARBA" id="ARBA00023136"/>
    </source>
</evidence>
<comment type="similarity">
    <text evidence="8">Belongs to the RING-type zinc finger family. ATL subfamily.</text>
</comment>
<evidence type="ECO:0000313" key="12">
    <source>
        <dbReference type="EMBL" id="RAL50395.1"/>
    </source>
</evidence>
<feature type="domain" description="RING-type" evidence="11">
    <location>
        <begin position="72"/>
        <end position="114"/>
    </location>
</feature>
<evidence type="ECO:0000256" key="2">
    <source>
        <dbReference type="ARBA" id="ARBA00022692"/>
    </source>
</evidence>
<dbReference type="SMART" id="SM00184">
    <property type="entry name" value="RING"/>
    <property type="match status" value="1"/>
</dbReference>
<protein>
    <recommendedName>
        <fullName evidence="11">RING-type domain-containing protein</fullName>
    </recommendedName>
</protein>
<proteinExistence type="inferred from homology"/>
<evidence type="ECO:0000256" key="4">
    <source>
        <dbReference type="ARBA" id="ARBA00022771"/>
    </source>
</evidence>
<evidence type="ECO:0000259" key="11">
    <source>
        <dbReference type="PROSITE" id="PS50089"/>
    </source>
</evidence>
<evidence type="ECO:0000256" key="3">
    <source>
        <dbReference type="ARBA" id="ARBA00022723"/>
    </source>
</evidence>
<keyword evidence="3" id="KW-0479">Metal-binding</keyword>
<name>A0A328DXD2_9ASTE</name>
<feature type="transmembrane region" description="Helical" evidence="10">
    <location>
        <begin position="6"/>
        <end position="32"/>
    </location>
</feature>
<dbReference type="GO" id="GO:0016020">
    <property type="term" value="C:membrane"/>
    <property type="evidence" value="ECO:0007669"/>
    <property type="project" value="UniProtKB-SubCell"/>
</dbReference>
<evidence type="ECO:0000256" key="9">
    <source>
        <dbReference type="PROSITE-ProRule" id="PRU00175"/>
    </source>
</evidence>
<dbReference type="Pfam" id="PF13639">
    <property type="entry name" value="zf-RING_2"/>
    <property type="match status" value="1"/>
</dbReference>
<comment type="subcellular location">
    <subcellularLocation>
        <location evidence="1">Membrane</location>
    </subcellularLocation>
</comment>
<evidence type="ECO:0000256" key="5">
    <source>
        <dbReference type="ARBA" id="ARBA00022833"/>
    </source>
</evidence>
<dbReference type="InterPro" id="IPR013083">
    <property type="entry name" value="Znf_RING/FYVE/PHD"/>
</dbReference>
<keyword evidence="7 10" id="KW-0472">Membrane</keyword>
<organism evidence="12 13">
    <name type="scientific">Cuscuta australis</name>
    <dbReference type="NCBI Taxonomy" id="267555"/>
    <lineage>
        <taxon>Eukaryota</taxon>
        <taxon>Viridiplantae</taxon>
        <taxon>Streptophyta</taxon>
        <taxon>Embryophyta</taxon>
        <taxon>Tracheophyta</taxon>
        <taxon>Spermatophyta</taxon>
        <taxon>Magnoliopsida</taxon>
        <taxon>eudicotyledons</taxon>
        <taxon>Gunneridae</taxon>
        <taxon>Pentapetalae</taxon>
        <taxon>asterids</taxon>
        <taxon>lamiids</taxon>
        <taxon>Solanales</taxon>
        <taxon>Convolvulaceae</taxon>
        <taxon>Cuscuteae</taxon>
        <taxon>Cuscuta</taxon>
        <taxon>Cuscuta subgen. Grammica</taxon>
        <taxon>Cuscuta sect. Cleistogrammica</taxon>
    </lineage>
</organism>
<keyword evidence="5" id="KW-0862">Zinc</keyword>
<keyword evidence="2 10" id="KW-0812">Transmembrane</keyword>
<dbReference type="Gene3D" id="3.30.40.10">
    <property type="entry name" value="Zinc/RING finger domain, C3HC4 (zinc finger)"/>
    <property type="match status" value="1"/>
</dbReference>